<feature type="compositionally biased region" description="Polar residues" evidence="1">
    <location>
        <begin position="237"/>
        <end position="246"/>
    </location>
</feature>
<dbReference type="Proteomes" id="UP000612746">
    <property type="component" value="Unassembled WGS sequence"/>
</dbReference>
<name>A0A8H7UMN0_9FUNG</name>
<accession>A0A8H7UMN0</accession>
<proteinExistence type="predicted"/>
<reference evidence="2" key="1">
    <citation type="submission" date="2020-12" db="EMBL/GenBank/DDBJ databases">
        <title>Metabolic potential, ecology and presence of endohyphal bacteria is reflected in genomic diversity of Mucoromycotina.</title>
        <authorList>
            <person name="Muszewska A."/>
            <person name="Okrasinska A."/>
            <person name="Steczkiewicz K."/>
            <person name="Drgas O."/>
            <person name="Orlowska M."/>
            <person name="Perlinska-Lenart U."/>
            <person name="Aleksandrzak-Piekarczyk T."/>
            <person name="Szatraj K."/>
            <person name="Zielenkiewicz U."/>
            <person name="Pilsyk S."/>
            <person name="Malc E."/>
            <person name="Mieczkowski P."/>
            <person name="Kruszewska J.S."/>
            <person name="Biernat P."/>
            <person name="Pawlowska J."/>
        </authorList>
    </citation>
    <scope>NUCLEOTIDE SEQUENCE</scope>
    <source>
        <strain evidence="2">WA0000051536</strain>
    </source>
</reference>
<evidence type="ECO:0000313" key="2">
    <source>
        <dbReference type="EMBL" id="KAG2188810.1"/>
    </source>
</evidence>
<feature type="region of interest" description="Disordered" evidence="1">
    <location>
        <begin position="211"/>
        <end position="246"/>
    </location>
</feature>
<evidence type="ECO:0000256" key="1">
    <source>
        <dbReference type="SAM" id="MobiDB-lite"/>
    </source>
</evidence>
<feature type="region of interest" description="Disordered" evidence="1">
    <location>
        <begin position="145"/>
        <end position="165"/>
    </location>
</feature>
<dbReference type="OrthoDB" id="2418125at2759"/>
<dbReference type="InterPro" id="IPR018555">
    <property type="entry name" value="C630.06c-like"/>
</dbReference>
<protein>
    <submittedName>
        <fullName evidence="2">Uncharacterized protein</fullName>
    </submittedName>
</protein>
<dbReference type="AlphaFoldDB" id="A0A8H7UMN0"/>
<evidence type="ECO:0000313" key="3">
    <source>
        <dbReference type="Proteomes" id="UP000612746"/>
    </source>
</evidence>
<keyword evidence="3" id="KW-1185">Reference proteome</keyword>
<feature type="compositionally biased region" description="Basic residues" evidence="1">
    <location>
        <begin position="156"/>
        <end position="165"/>
    </location>
</feature>
<dbReference type="EMBL" id="JAEPRA010000001">
    <property type="protein sequence ID" value="KAG2188810.1"/>
    <property type="molecule type" value="Genomic_DNA"/>
</dbReference>
<gene>
    <name evidence="2" type="ORF">INT44_003949</name>
</gene>
<dbReference type="Pfam" id="PF09428">
    <property type="entry name" value="DUF2011"/>
    <property type="match status" value="1"/>
</dbReference>
<organism evidence="2 3">
    <name type="scientific">Umbelopsis vinacea</name>
    <dbReference type="NCBI Taxonomy" id="44442"/>
    <lineage>
        <taxon>Eukaryota</taxon>
        <taxon>Fungi</taxon>
        <taxon>Fungi incertae sedis</taxon>
        <taxon>Mucoromycota</taxon>
        <taxon>Mucoromycotina</taxon>
        <taxon>Umbelopsidomycetes</taxon>
        <taxon>Umbelopsidales</taxon>
        <taxon>Umbelopsidaceae</taxon>
        <taxon>Umbelopsis</taxon>
    </lineage>
</organism>
<sequence length="246" mass="27877">MAFKRPDAKPQAQYVPPGTKIVDRSSIFQDSDSVEPELETSHLLNDMIQICVKEEESSTQEISETTEVPEEDVFEFKLFSNRPVAKVSIIDKEPTLIVTTRRPSVTQEITPEFQQQVNAASISYDEIMEQSRIPWPAMKMAHHVISIPSKDPNDNKKKRRLTKRQRHRLKAITNGKSMRDPQVPGGWPGWPGERTSQAIITSLYGQLKRYLGKPKKSGNRPPKAVRDKLVGRVQAPKSPTTPLLDQ</sequence>
<comment type="caution">
    <text evidence="2">The sequence shown here is derived from an EMBL/GenBank/DDBJ whole genome shotgun (WGS) entry which is preliminary data.</text>
</comment>